<feature type="domain" description="VWFA" evidence="1">
    <location>
        <begin position="21"/>
        <end position="161"/>
    </location>
</feature>
<name>A0A0K2X7I9_9HELI</name>
<dbReference type="Proteomes" id="UP000045175">
    <property type="component" value="Unassembled WGS sequence"/>
</dbReference>
<dbReference type="InterPro" id="IPR011392">
    <property type="entry name" value="Tellurite-R_TerY"/>
</dbReference>
<dbReference type="Proteomes" id="UP000038622">
    <property type="component" value="Unassembled WGS sequence"/>
</dbReference>
<reference evidence="3" key="1">
    <citation type="submission" date="2014-12" db="EMBL/GenBank/DDBJ databases">
        <title>Whole genome sequences of four Staphylococcus schleiferi canine isolates.</title>
        <authorList>
            <person name="Misic A.M."/>
            <person name="Cain C."/>
            <person name="Morris D.O."/>
            <person name="Rankin S."/>
            <person name="Beiting D."/>
        </authorList>
    </citation>
    <scope>NUCLEOTIDE SEQUENCE</scope>
    <source>
        <strain evidence="2">ASB11</strain>
        <strain evidence="3">ASB13</strain>
        <strain evidence="4">ASB9</strain>
    </source>
</reference>
<dbReference type="PROSITE" id="PS50234">
    <property type="entry name" value="VWFA"/>
    <property type="match status" value="1"/>
</dbReference>
<proteinExistence type="predicted"/>
<dbReference type="STRING" id="1578720.HAL011_05290"/>
<dbReference type="InterPro" id="IPR036465">
    <property type="entry name" value="vWFA_dom_sf"/>
</dbReference>
<reference evidence="6 7" key="3">
    <citation type="submission" date="2014-12" db="EMBL/GenBank/DDBJ databases">
        <authorList>
            <person name="Jaenicke S."/>
        </authorList>
    </citation>
    <scope>NUCLEOTIDE SEQUENCE [LARGE SCALE GENOMIC DNA]</scope>
</reference>
<organism evidence="3 7">
    <name type="scientific">Helicobacter ailurogastricus</name>
    <dbReference type="NCBI Taxonomy" id="1578720"/>
    <lineage>
        <taxon>Bacteria</taxon>
        <taxon>Pseudomonadati</taxon>
        <taxon>Campylobacterota</taxon>
        <taxon>Epsilonproteobacteria</taxon>
        <taxon>Campylobacterales</taxon>
        <taxon>Helicobacteraceae</taxon>
        <taxon>Helicobacter</taxon>
    </lineage>
</organism>
<dbReference type="EMBL" id="CDMN01000006">
    <property type="protein sequence ID" value="CRF43666.1"/>
    <property type="molecule type" value="Genomic_DNA"/>
</dbReference>
<dbReference type="EMBL" id="CDML01000012">
    <property type="protein sequence ID" value="CRF40766.1"/>
    <property type="molecule type" value="Genomic_DNA"/>
</dbReference>
<accession>A0A0K2X7I9</accession>
<dbReference type="Pfam" id="PF00092">
    <property type="entry name" value="VWA"/>
    <property type="match status" value="1"/>
</dbReference>
<keyword evidence="5" id="KW-1185">Reference proteome</keyword>
<evidence type="ECO:0000313" key="2">
    <source>
        <dbReference type="EMBL" id="CRF40766.1"/>
    </source>
</evidence>
<dbReference type="RefSeq" id="WP_053827341.1">
    <property type="nucleotide sequence ID" value="NZ_CDMH01000030.1"/>
</dbReference>
<evidence type="ECO:0000313" key="3">
    <source>
        <dbReference type="EMBL" id="CRF42472.1"/>
    </source>
</evidence>
<reference evidence="5" key="2">
    <citation type="submission" date="2014-12" db="EMBL/GenBank/DDBJ databases">
        <authorList>
            <person name="Smet A."/>
        </authorList>
    </citation>
    <scope>NUCLEOTIDE SEQUENCE [LARGE SCALE GENOMIC DNA]</scope>
</reference>
<evidence type="ECO:0000313" key="7">
    <source>
        <dbReference type="Proteomes" id="UP000045175"/>
    </source>
</evidence>
<dbReference type="AlphaFoldDB" id="A0A0K2X7I9"/>
<evidence type="ECO:0000259" key="1">
    <source>
        <dbReference type="PROSITE" id="PS50234"/>
    </source>
</evidence>
<gene>
    <name evidence="2" type="ORF">HAL011_05290</name>
    <name evidence="3" type="ORF">HAL013_06530</name>
    <name evidence="4" type="ORF">HAL09_02130</name>
</gene>
<dbReference type="SMART" id="SM00327">
    <property type="entry name" value="VWA"/>
    <property type="match status" value="1"/>
</dbReference>
<dbReference type="PIRSF" id="PIRSF020634">
    <property type="entry name" value="TerY_vWA"/>
    <property type="match status" value="1"/>
</dbReference>
<evidence type="ECO:0000313" key="6">
    <source>
        <dbReference type="Proteomes" id="UP000041394"/>
    </source>
</evidence>
<sequence length="224" mass="24546">MSDLDTEYENDLADNPTKRVPVCLCLDTSGSMSGAPISEVNQGVDLFYQAVNDHPIAKQSADVCIVTFGDCGVRLVQDFQSIRDESAPRFSADGGTPMGEAVNEALDRLEERKQEYKDNGTEYFQPWLVIITDGAPTDDISSACRRTSDMANNNKLSIFPIIVEGGDASVLGQFSPKRSPMKLKGLNFKEFFQWLAASVAVVSQSRPGQKVALPPKDDWAEMDV</sequence>
<evidence type="ECO:0000313" key="5">
    <source>
        <dbReference type="Proteomes" id="UP000038622"/>
    </source>
</evidence>
<dbReference type="EMBL" id="CDMH01000030">
    <property type="protein sequence ID" value="CRF42472.1"/>
    <property type="molecule type" value="Genomic_DNA"/>
</dbReference>
<dbReference type="Gene3D" id="3.40.50.410">
    <property type="entry name" value="von Willebrand factor, type A domain"/>
    <property type="match status" value="1"/>
</dbReference>
<dbReference type="InterPro" id="IPR002035">
    <property type="entry name" value="VWF_A"/>
</dbReference>
<dbReference type="OrthoDB" id="9806395at2"/>
<dbReference type="Proteomes" id="UP000041394">
    <property type="component" value="Unassembled WGS sequence"/>
</dbReference>
<protein>
    <submittedName>
        <fullName evidence="3">von Willebrand factor type A domain protein</fullName>
    </submittedName>
</protein>
<dbReference type="SUPFAM" id="SSF53300">
    <property type="entry name" value="vWA-like"/>
    <property type="match status" value="1"/>
</dbReference>
<evidence type="ECO:0000313" key="4">
    <source>
        <dbReference type="EMBL" id="CRF43666.1"/>
    </source>
</evidence>